<name>A0A240C6G5_9STAP</name>
<accession>A0A240C6G5</accession>
<proteinExistence type="predicted"/>
<feature type="transmembrane region" description="Helical" evidence="1">
    <location>
        <begin position="59"/>
        <end position="77"/>
    </location>
</feature>
<dbReference type="OrthoDB" id="2413326at2"/>
<evidence type="ECO:0000313" key="2">
    <source>
        <dbReference type="EMBL" id="GGA91449.1"/>
    </source>
</evidence>
<dbReference type="PROSITE" id="PS51257">
    <property type="entry name" value="PROKAR_LIPOPROTEIN"/>
    <property type="match status" value="1"/>
</dbReference>
<dbReference type="EMBL" id="LT906464">
    <property type="protein sequence ID" value="SNW03515.1"/>
    <property type="molecule type" value="Genomic_DNA"/>
</dbReference>
<reference evidence="3 4" key="2">
    <citation type="submission" date="2017-06" db="EMBL/GenBank/DDBJ databases">
        <authorList>
            <consortium name="Pathogen Informatics"/>
        </authorList>
    </citation>
    <scope>NUCLEOTIDE SEQUENCE [LARGE SCALE GENOMIC DNA]</scope>
    <source>
        <strain evidence="3 4">NCTC13833</strain>
    </source>
</reference>
<dbReference type="Proteomes" id="UP000243706">
    <property type="component" value="Chromosome 1"/>
</dbReference>
<reference evidence="5" key="3">
    <citation type="journal article" date="2019" name="Int. J. Syst. Evol. Microbiol.">
        <title>The Global Catalogue of Microorganisms (GCM) 10K type strain sequencing project: providing services to taxonomists for standard genome sequencing and annotation.</title>
        <authorList>
            <consortium name="The Broad Institute Genomics Platform"/>
            <consortium name="The Broad Institute Genome Sequencing Center for Infectious Disease"/>
            <person name="Wu L."/>
            <person name="Ma J."/>
        </authorList>
    </citation>
    <scope>NUCLEOTIDE SEQUENCE [LARGE SCALE GENOMIC DNA]</scope>
    <source>
        <strain evidence="5">CCM 4175</strain>
    </source>
</reference>
<feature type="transmembrane region" description="Helical" evidence="1">
    <location>
        <begin position="29"/>
        <end position="47"/>
    </location>
</feature>
<dbReference type="KEGG" id="smus:C7J88_04985"/>
<dbReference type="Proteomes" id="UP000652995">
    <property type="component" value="Unassembled WGS sequence"/>
</dbReference>
<dbReference type="EMBL" id="BMCB01000008">
    <property type="protein sequence ID" value="GGA91449.1"/>
    <property type="molecule type" value="Genomic_DNA"/>
</dbReference>
<evidence type="ECO:0000313" key="3">
    <source>
        <dbReference type="EMBL" id="SNW03515.1"/>
    </source>
</evidence>
<sequence length="78" mass="8494">MKIGLYMALICGILSGACIFFEVPLFPSLMFPVMIGMLGIIATLWTLPNPDISHMLKLGGILVNVFPVIAGLIQIFTR</sequence>
<dbReference type="RefSeq" id="WP_095117546.1">
    <property type="nucleotide sequence ID" value="NZ_BMCB01000008.1"/>
</dbReference>
<protein>
    <submittedName>
        <fullName evidence="3">Membrane protein</fullName>
    </submittedName>
</protein>
<evidence type="ECO:0000313" key="4">
    <source>
        <dbReference type="Proteomes" id="UP000243706"/>
    </source>
</evidence>
<organism evidence="3 4">
    <name type="scientific">Staphylococcus muscae</name>
    <dbReference type="NCBI Taxonomy" id="1294"/>
    <lineage>
        <taxon>Bacteria</taxon>
        <taxon>Bacillati</taxon>
        <taxon>Bacillota</taxon>
        <taxon>Bacilli</taxon>
        <taxon>Bacillales</taxon>
        <taxon>Staphylococcaceae</taxon>
        <taxon>Staphylococcus</taxon>
    </lineage>
</organism>
<keyword evidence="1" id="KW-1133">Transmembrane helix</keyword>
<evidence type="ECO:0000313" key="5">
    <source>
        <dbReference type="Proteomes" id="UP000652995"/>
    </source>
</evidence>
<reference evidence="2" key="4">
    <citation type="submission" date="2024-05" db="EMBL/GenBank/DDBJ databases">
        <authorList>
            <person name="Sun Q."/>
            <person name="Sedlacek I."/>
        </authorList>
    </citation>
    <scope>NUCLEOTIDE SEQUENCE</scope>
    <source>
        <strain evidence="2">CCM 4175</strain>
    </source>
</reference>
<evidence type="ECO:0000256" key="1">
    <source>
        <dbReference type="SAM" id="Phobius"/>
    </source>
</evidence>
<reference evidence="2" key="1">
    <citation type="journal article" date="2014" name="Int. J. Syst. Evol. Microbiol.">
        <title>Complete genome of a new Firmicutes species belonging to the dominant human colonic microbiota ('Ruminococcus bicirculans') reveals two chromosomes and a selective capacity to utilize plant glucans.</title>
        <authorList>
            <consortium name="NISC Comparative Sequencing Program"/>
            <person name="Wegmann U."/>
            <person name="Louis P."/>
            <person name="Goesmann A."/>
            <person name="Henrissat B."/>
            <person name="Duncan S.H."/>
            <person name="Flint H.J."/>
        </authorList>
    </citation>
    <scope>NUCLEOTIDE SEQUENCE</scope>
    <source>
        <strain evidence="2">CCM 4175</strain>
    </source>
</reference>
<keyword evidence="1" id="KW-0812">Transmembrane</keyword>
<gene>
    <name evidence="2" type="ORF">GCM10007183_14570</name>
    <name evidence="3" type="ORF">SAMEA4412661_01664</name>
</gene>
<dbReference type="AlphaFoldDB" id="A0A240C6G5"/>
<keyword evidence="1" id="KW-0472">Membrane</keyword>
<feature type="transmembrane region" description="Helical" evidence="1">
    <location>
        <begin position="5"/>
        <end position="23"/>
    </location>
</feature>
<keyword evidence="5" id="KW-1185">Reference proteome</keyword>